<organism evidence="2 3">
    <name type="scientific">Chytriomyces confervae</name>
    <dbReference type="NCBI Taxonomy" id="246404"/>
    <lineage>
        <taxon>Eukaryota</taxon>
        <taxon>Fungi</taxon>
        <taxon>Fungi incertae sedis</taxon>
        <taxon>Chytridiomycota</taxon>
        <taxon>Chytridiomycota incertae sedis</taxon>
        <taxon>Chytridiomycetes</taxon>
        <taxon>Chytridiales</taxon>
        <taxon>Chytriomycetaceae</taxon>
        <taxon>Chytriomyces</taxon>
    </lineage>
</organism>
<proteinExistence type="predicted"/>
<evidence type="ECO:0000313" key="3">
    <source>
        <dbReference type="Proteomes" id="UP000320333"/>
    </source>
</evidence>
<name>A0A507F6H8_9FUNG</name>
<dbReference type="PANTHER" id="PTHR33820:SF2">
    <property type="entry name" value="COILED-COIL DOMAIN-CONTAINING PROTEIN 17"/>
    <property type="match status" value="1"/>
</dbReference>
<dbReference type="PANTHER" id="PTHR33820">
    <property type="entry name" value="COILED-COIL DOMAIN-CONTAINING PROTEIN 17"/>
    <property type="match status" value="1"/>
</dbReference>
<gene>
    <name evidence="2" type="ORF">CcCBS67573_g06258</name>
</gene>
<dbReference type="Proteomes" id="UP000320333">
    <property type="component" value="Unassembled WGS sequence"/>
</dbReference>
<dbReference type="InterPro" id="IPR038800">
    <property type="entry name" value="CCDC17"/>
</dbReference>
<dbReference type="STRING" id="246404.A0A507F6H8"/>
<dbReference type="AlphaFoldDB" id="A0A507F6H8"/>
<feature type="region of interest" description="Disordered" evidence="1">
    <location>
        <begin position="39"/>
        <end position="59"/>
    </location>
</feature>
<evidence type="ECO:0000256" key="1">
    <source>
        <dbReference type="SAM" id="MobiDB-lite"/>
    </source>
</evidence>
<protein>
    <recommendedName>
        <fullName evidence="4">C2 domain-containing protein</fullName>
    </recommendedName>
</protein>
<dbReference type="OrthoDB" id="289416at2759"/>
<evidence type="ECO:0000313" key="2">
    <source>
        <dbReference type="EMBL" id="TPX71285.1"/>
    </source>
</evidence>
<dbReference type="EMBL" id="QEAP01000258">
    <property type="protein sequence ID" value="TPX71285.1"/>
    <property type="molecule type" value="Genomic_DNA"/>
</dbReference>
<accession>A0A507F6H8</accession>
<keyword evidence="3" id="KW-1185">Reference proteome</keyword>
<reference evidence="2 3" key="1">
    <citation type="journal article" date="2019" name="Sci. Rep.">
        <title>Comparative genomics of chytrid fungi reveal insights into the obligate biotrophic and pathogenic lifestyle of Synchytrium endobioticum.</title>
        <authorList>
            <person name="van de Vossenberg B.T.L.H."/>
            <person name="Warris S."/>
            <person name="Nguyen H.D.T."/>
            <person name="van Gent-Pelzer M.P.E."/>
            <person name="Joly D.L."/>
            <person name="van de Geest H.C."/>
            <person name="Bonants P.J.M."/>
            <person name="Smith D.S."/>
            <person name="Levesque C.A."/>
            <person name="van der Lee T.A.J."/>
        </authorList>
    </citation>
    <scope>NUCLEOTIDE SEQUENCE [LARGE SCALE GENOMIC DNA]</scope>
    <source>
        <strain evidence="2 3">CBS 675.73</strain>
    </source>
</reference>
<comment type="caution">
    <text evidence="2">The sequence shown here is derived from an EMBL/GenBank/DDBJ whole genome shotgun (WGS) entry which is preliminary data.</text>
</comment>
<evidence type="ECO:0008006" key="4">
    <source>
        <dbReference type="Google" id="ProtNLM"/>
    </source>
</evidence>
<sequence length="1123" mass="125792">MKPSQQVARYSFDRELLEKQRELVDQELKALEQKYGHHSNTPALVLPNLSGNRDSDKRSYPNQIHQKLSLIDDQAIELPPIPLPLIQSSRAALYASLRRVDTPPQRHSQDFESPKRMPRVLSQASPDILSEISALRFDYLRAGGSSVRILDSLGALEAQAMAFVKNSGDATVAQGMIKHLGTGMGAAADSGRSLPDANINPSSVTFRDIDAIEVPPYDENRGFSVFIDVMSGIPYYGGGDTVKMQIFHAAFDGTVPLCPVETVDATCQRQTVTFAGNALVQHSHRFYDIRASNNARLMFQFTITNPTDDTFSTIADIKPIAWTTFDLFSDLNFNHGRWRLNMFYPPVDLRVTSYHAFSTLPVIPNLFAYIRIVNPALERHNKSIQLNQVDFRSEYKPFKPAYHPLELYQAVEGARRFVAFEDEEDGTLARSGSLDGVKGSVHGSRATIMGSTNSLGDSQVVFCNLGVRIETVQRLFLGSHLNLKVRVNIGSQNEEWTSETAEVGFDPGTFGWSNLAGQVLWKDVPIRLGSSATLQLLSVEKTYSEHETVIASTPLDVFHRLEDDSIVVNERALTMSIEVAESETFCDVSLRIFTDSKIPAPFEFDSKRLAKNIPDGAWIHVPRKEVSVKELPVPSATVSFSVDGENTTITRIQCRIMSADLSRLDGFETMDFMPDFDSPAYFPRFSSIAEIKLPTANPASMNATTVAVLKLYTIDRYSRQLVTIGVAYFNLFVNEKFEPPEAADAGLIHLNQGYHQIPVFKCGMESPSVRNVFKQSMPRVPCTSILLRLFTGEELPPRVYKDCVYYSEPSRPLDYESGLFYHLLRERPLTDIKAALAYLKQDVKAANDDALVSWMAKRIAKEQGLLMGMDMSCILRYHEGWGIKVSVDCADMLKNKAFSIAIISLSPPGSLYNTSIRRPSGVDMAYNDVKYNKKLDFQSSVRSPAWKDGFQCFEKVPFHSKLTAIIDIRCLGYSELDKQYRLQQQGWAVLSLVHSAGFVKFGSYQLPLFDGAPSQKLLNQLSKAKDEDVDDWVVRNLKSKSLKYAKKRGSLFVRVCDPRREKEIPFSKEDAVATQAVASKALFEFDDSVQLFRVLPSGVSEQEYESRCLNTLVELSNLPKEAE</sequence>